<proteinExistence type="predicted"/>
<dbReference type="AlphaFoldDB" id="A0AB34KEB6"/>
<dbReference type="InterPro" id="IPR039535">
    <property type="entry name" value="ASST-like"/>
</dbReference>
<dbReference type="PANTHER" id="PTHR35340:SF9">
    <property type="entry name" value="ASST-DOMAIN-CONTAINING PROTEIN"/>
    <property type="match status" value="1"/>
</dbReference>
<gene>
    <name evidence="2" type="ORF">WHR41_08472</name>
</gene>
<evidence type="ECO:0000256" key="1">
    <source>
        <dbReference type="SAM" id="SignalP"/>
    </source>
</evidence>
<dbReference type="GeneID" id="96009914"/>
<dbReference type="Pfam" id="PF14269">
    <property type="entry name" value="Arylsulfotran_2"/>
    <property type="match status" value="1"/>
</dbReference>
<dbReference type="EMBL" id="JAAQHG020000040">
    <property type="protein sequence ID" value="KAL1583018.1"/>
    <property type="molecule type" value="Genomic_DNA"/>
</dbReference>
<protein>
    <recommendedName>
        <fullName evidence="4">ASST-domain-containing protein</fullName>
    </recommendedName>
</protein>
<feature type="chain" id="PRO_5044311313" description="ASST-domain-containing protein" evidence="1">
    <location>
        <begin position="22"/>
        <end position="540"/>
    </location>
</feature>
<reference evidence="2 3" key="1">
    <citation type="journal article" date="2020" name="Microbiol. Resour. Announc.">
        <title>Draft Genome Sequence of a Cladosporium Species Isolated from the Mesophotic Ascidian Didemnum maculosum.</title>
        <authorList>
            <person name="Gioti A."/>
            <person name="Siaperas R."/>
            <person name="Nikolaivits E."/>
            <person name="Le Goff G."/>
            <person name="Ouazzani J."/>
            <person name="Kotoulas G."/>
            <person name="Topakas E."/>
        </authorList>
    </citation>
    <scope>NUCLEOTIDE SEQUENCE [LARGE SCALE GENOMIC DNA]</scope>
    <source>
        <strain evidence="2 3">TM138-S3</strain>
    </source>
</reference>
<dbReference type="Proteomes" id="UP000803884">
    <property type="component" value="Unassembled WGS sequence"/>
</dbReference>
<dbReference type="RefSeq" id="XP_069226125.1">
    <property type="nucleotide sequence ID" value="XM_069377076.1"/>
</dbReference>
<organism evidence="2 3">
    <name type="scientific">Cladosporium halotolerans</name>
    <dbReference type="NCBI Taxonomy" id="1052096"/>
    <lineage>
        <taxon>Eukaryota</taxon>
        <taxon>Fungi</taxon>
        <taxon>Dikarya</taxon>
        <taxon>Ascomycota</taxon>
        <taxon>Pezizomycotina</taxon>
        <taxon>Dothideomycetes</taxon>
        <taxon>Dothideomycetidae</taxon>
        <taxon>Cladosporiales</taxon>
        <taxon>Cladosporiaceae</taxon>
        <taxon>Cladosporium</taxon>
    </lineage>
</organism>
<name>A0AB34KEB6_9PEZI</name>
<feature type="signal peptide" evidence="1">
    <location>
        <begin position="1"/>
        <end position="21"/>
    </location>
</feature>
<dbReference type="InterPro" id="IPR053143">
    <property type="entry name" value="Arylsulfate_ST"/>
</dbReference>
<keyword evidence="1" id="KW-0732">Signal</keyword>
<evidence type="ECO:0008006" key="4">
    <source>
        <dbReference type="Google" id="ProtNLM"/>
    </source>
</evidence>
<evidence type="ECO:0000313" key="3">
    <source>
        <dbReference type="Proteomes" id="UP000803884"/>
    </source>
</evidence>
<evidence type="ECO:0000313" key="2">
    <source>
        <dbReference type="EMBL" id="KAL1583018.1"/>
    </source>
</evidence>
<accession>A0AB34KEB6</accession>
<comment type="caution">
    <text evidence="2">The sequence shown here is derived from an EMBL/GenBank/DDBJ whole genome shotgun (WGS) entry which is preliminary data.</text>
</comment>
<sequence>MRSILGTAALLAAVCSKAAFAQDNATEPTSIFKTRPHSRAPALNVTIQDGFSNGYIFMSPYQASASGPYIYDKFGNLVWDGYGAIGAANTHNFHVCQYQGSDHLCMMVGNQQEGYAYGMGIIVDSDYRIVASVQSGDNLTPLDMHEFWLAEGGETALITAYNIIPVDLSYPPYDVMSQQAYLTEGVFQEINITTGQVLFEWFSTNHVDIRDTRILPHTTDVGGDGYTPNTPFDYFHINSVEKSTNTGDYLISARHTSTIYSINATDRSIIWRLSCTGTDAPQPSDFECQNFNFSMQHDARFRSENDTHTVLSIFDNASNGLNKTALQSSGMLISLDHAAGTASLLSQTFAPPPDGILSDSQANSQHLPNGNIFHGWGSIGAVSEHAPDDSGAYQPVLFATFADLSMPGSVMNYRAFSAEWQSTPSHTKPAVYSFALNDTSPNSIYVSWNGATTVARWNFYGADAIGDPFEAIGGKGREGFETVFEAERFWRWVMVEAVGPDGASLRNSSFQPVFVPSEGLVGACDLSGCLVSMQAYEEDG</sequence>
<keyword evidence="3" id="KW-1185">Reference proteome</keyword>
<dbReference type="PANTHER" id="PTHR35340">
    <property type="entry name" value="PQQ ENZYME REPEAT PROTEIN-RELATED"/>
    <property type="match status" value="1"/>
</dbReference>